<evidence type="ECO:0000256" key="3">
    <source>
        <dbReference type="ARBA" id="ARBA00030602"/>
    </source>
</evidence>
<dbReference type="GeneID" id="64632120"/>
<accession>A0A9P7JHB3</accession>
<name>A0A9P7JHB3_9AGAM</name>
<dbReference type="PANTHER" id="PTHR31544:SF2">
    <property type="entry name" value="AIG2-LIKE PROTEIN D"/>
    <property type="match status" value="1"/>
</dbReference>
<comment type="caution">
    <text evidence="5">The sequence shown here is derived from an EMBL/GenBank/DDBJ whole genome shotgun (WGS) entry which is preliminary data.</text>
</comment>
<dbReference type="Proteomes" id="UP000807769">
    <property type="component" value="Unassembled WGS sequence"/>
</dbReference>
<dbReference type="Pfam" id="PF06094">
    <property type="entry name" value="GGACT"/>
    <property type="match status" value="1"/>
</dbReference>
<dbReference type="InterPro" id="IPR036568">
    <property type="entry name" value="GGCT-like_sf"/>
</dbReference>
<keyword evidence="6" id="KW-1185">Reference proteome</keyword>
<dbReference type="InterPro" id="IPR045038">
    <property type="entry name" value="AIG2-like"/>
</dbReference>
<dbReference type="OrthoDB" id="1044435at2759"/>
<sequence length="201" mass="22800">MVSAFFYGTLMHPEILKRVIGNDGSQLQMCPALLLDYTRHQVKKEDYPGILPYSQSRAMFDHDLNSEEKSVRGSLVTGLSDEDVRLLDVFEGDQYTRELVSVHPLGPLANIRDIPPIEVKSLVPTTPPSIPMLSELGNPVEAATYVWCFPSSELRAQLWTFEEFVKLNAWKWIGSGCTNNKDYDEVDRRRAMEGTYIDARS</sequence>
<evidence type="ECO:0000313" key="5">
    <source>
        <dbReference type="EMBL" id="KAG1822026.1"/>
    </source>
</evidence>
<dbReference type="GO" id="GO:0016740">
    <property type="term" value="F:transferase activity"/>
    <property type="evidence" value="ECO:0007669"/>
    <property type="project" value="UniProtKB-KW"/>
</dbReference>
<dbReference type="InterPro" id="IPR013024">
    <property type="entry name" value="GGCT-like"/>
</dbReference>
<proteinExistence type="inferred from homology"/>
<evidence type="ECO:0000313" key="6">
    <source>
        <dbReference type="Proteomes" id="UP000807769"/>
    </source>
</evidence>
<dbReference type="InterPro" id="IPR009288">
    <property type="entry name" value="AIG2-like_dom"/>
</dbReference>
<dbReference type="SUPFAM" id="SSF110857">
    <property type="entry name" value="Gamma-glutamyl cyclotransferase-like"/>
    <property type="match status" value="1"/>
</dbReference>
<dbReference type="CDD" id="cd06661">
    <property type="entry name" value="GGCT_like"/>
    <property type="match status" value="1"/>
</dbReference>
<evidence type="ECO:0000256" key="1">
    <source>
        <dbReference type="ARBA" id="ARBA00008861"/>
    </source>
</evidence>
<protein>
    <recommendedName>
        <fullName evidence="3">Putative gamma-glutamylcyclotransferase</fullName>
    </recommendedName>
</protein>
<evidence type="ECO:0000256" key="2">
    <source>
        <dbReference type="ARBA" id="ARBA00022679"/>
    </source>
</evidence>
<gene>
    <name evidence="5" type="ORF">BJ212DRAFT_1445382</name>
</gene>
<dbReference type="AlphaFoldDB" id="A0A9P7JHB3"/>
<comment type="similarity">
    <text evidence="1">Belongs to the gamma-glutamylcyclotransferase family.</text>
</comment>
<dbReference type="PANTHER" id="PTHR31544">
    <property type="entry name" value="AIG2-LIKE PROTEIN D"/>
    <property type="match status" value="1"/>
</dbReference>
<keyword evidence="2" id="KW-0808">Transferase</keyword>
<dbReference type="RefSeq" id="XP_041196766.1">
    <property type="nucleotide sequence ID" value="XM_041338104.1"/>
</dbReference>
<dbReference type="Gene3D" id="3.10.490.10">
    <property type="entry name" value="Gamma-glutamyl cyclotransferase-like"/>
    <property type="match status" value="1"/>
</dbReference>
<evidence type="ECO:0000259" key="4">
    <source>
        <dbReference type="Pfam" id="PF06094"/>
    </source>
</evidence>
<organism evidence="5 6">
    <name type="scientific">Suillus subaureus</name>
    <dbReference type="NCBI Taxonomy" id="48587"/>
    <lineage>
        <taxon>Eukaryota</taxon>
        <taxon>Fungi</taxon>
        <taxon>Dikarya</taxon>
        <taxon>Basidiomycota</taxon>
        <taxon>Agaricomycotina</taxon>
        <taxon>Agaricomycetes</taxon>
        <taxon>Agaricomycetidae</taxon>
        <taxon>Boletales</taxon>
        <taxon>Suillineae</taxon>
        <taxon>Suillaceae</taxon>
        <taxon>Suillus</taxon>
    </lineage>
</organism>
<feature type="domain" description="Gamma-glutamylcyclotransferase AIG2-like" evidence="4">
    <location>
        <begin position="5"/>
        <end position="102"/>
    </location>
</feature>
<reference evidence="5" key="1">
    <citation type="journal article" date="2020" name="New Phytol.">
        <title>Comparative genomics reveals dynamic genome evolution in host specialist ectomycorrhizal fungi.</title>
        <authorList>
            <person name="Lofgren L.A."/>
            <person name="Nguyen N.H."/>
            <person name="Vilgalys R."/>
            <person name="Ruytinx J."/>
            <person name="Liao H.L."/>
            <person name="Branco S."/>
            <person name="Kuo A."/>
            <person name="LaButti K."/>
            <person name="Lipzen A."/>
            <person name="Andreopoulos W."/>
            <person name="Pangilinan J."/>
            <person name="Riley R."/>
            <person name="Hundley H."/>
            <person name="Na H."/>
            <person name="Barry K."/>
            <person name="Grigoriev I.V."/>
            <person name="Stajich J.E."/>
            <person name="Kennedy P.G."/>
        </authorList>
    </citation>
    <scope>NUCLEOTIDE SEQUENCE</scope>
    <source>
        <strain evidence="5">MN1</strain>
    </source>
</reference>
<dbReference type="EMBL" id="JABBWG010000006">
    <property type="protein sequence ID" value="KAG1822026.1"/>
    <property type="molecule type" value="Genomic_DNA"/>
</dbReference>